<proteinExistence type="predicted"/>
<dbReference type="Proteomes" id="UP000177506">
    <property type="component" value="Unassembled WGS sequence"/>
</dbReference>
<protein>
    <submittedName>
        <fullName evidence="1">Uncharacterized protein</fullName>
    </submittedName>
</protein>
<keyword evidence="2" id="KW-1185">Reference proteome</keyword>
<dbReference type="AlphaFoldDB" id="A0A1G1TIS5"/>
<evidence type="ECO:0000313" key="2">
    <source>
        <dbReference type="Proteomes" id="UP000177506"/>
    </source>
</evidence>
<reference evidence="1 2" key="1">
    <citation type="submission" date="2016-08" db="EMBL/GenBank/DDBJ databases">
        <title>Hymenobacter coccineus sp. nov., Hymenobacter lapidarius sp. nov. and Hymenobacter glacialis sp. nov., isolated from Antarctic soil.</title>
        <authorList>
            <person name="Sedlacek I."/>
            <person name="Kralova S."/>
            <person name="Kyrova K."/>
            <person name="Maslanova I."/>
            <person name="Stankova E."/>
            <person name="Vrbovska V."/>
            <person name="Nemec M."/>
            <person name="Bartak M."/>
            <person name="Svec P."/>
            <person name="Busse H.-J."/>
            <person name="Pantucek R."/>
        </authorList>
    </citation>
    <scope>NUCLEOTIDE SEQUENCE [LARGE SCALE GENOMIC DNA]</scope>
    <source>
        <strain evidence="1 2">CCM 8649</strain>
    </source>
</reference>
<gene>
    <name evidence="1" type="ORF">BEN49_00290</name>
</gene>
<sequence>MLRHDLVICFLLTRVAGRLALRRHIAPQAQQQRLGRRLEGRPFHDNLASISAKAAAFELYGAVLRPRPRASGQDICAVVGVYKVGKGLAHSLVAPAQYVPASAAHTLQLPVRINGANKDRCVVEDIRQQAEVSANAHAVSAKYT</sequence>
<dbReference type="EMBL" id="MDZA01000111">
    <property type="protein sequence ID" value="OGX90771.1"/>
    <property type="molecule type" value="Genomic_DNA"/>
</dbReference>
<comment type="caution">
    <text evidence="1">The sequence shown here is derived from an EMBL/GenBank/DDBJ whole genome shotgun (WGS) entry which is preliminary data.</text>
</comment>
<name>A0A1G1TIS5_9BACT</name>
<evidence type="ECO:0000313" key="1">
    <source>
        <dbReference type="EMBL" id="OGX90771.1"/>
    </source>
</evidence>
<accession>A0A1G1TIS5</accession>
<organism evidence="1 2">
    <name type="scientific">Hymenobacter coccineus</name>
    <dbReference type="NCBI Taxonomy" id="1908235"/>
    <lineage>
        <taxon>Bacteria</taxon>
        <taxon>Pseudomonadati</taxon>
        <taxon>Bacteroidota</taxon>
        <taxon>Cytophagia</taxon>
        <taxon>Cytophagales</taxon>
        <taxon>Hymenobacteraceae</taxon>
        <taxon>Hymenobacter</taxon>
    </lineage>
</organism>